<keyword evidence="10" id="KW-1185">Reference proteome</keyword>
<evidence type="ECO:0000259" key="8">
    <source>
        <dbReference type="PROSITE" id="PS51136"/>
    </source>
</evidence>
<feature type="domain" description="DDT" evidence="7">
    <location>
        <begin position="450"/>
        <end position="514"/>
    </location>
</feature>
<dbReference type="PANTHER" id="PTHR32075:SF6">
    <property type="entry name" value="ISWI CHROMATIN-REMODELING COMPLEX SUBUNIT YPL216W-RELATED"/>
    <property type="match status" value="1"/>
</dbReference>
<dbReference type="GeneID" id="83210561"/>
<gene>
    <name evidence="9" type="ORF">O0I10_003148</name>
</gene>
<feature type="region of interest" description="Disordered" evidence="6">
    <location>
        <begin position="700"/>
        <end position="808"/>
    </location>
</feature>
<feature type="compositionally biased region" description="Acidic residues" evidence="6">
    <location>
        <begin position="706"/>
        <end position="742"/>
    </location>
</feature>
<dbReference type="RefSeq" id="XP_058345839.1">
    <property type="nucleotide sequence ID" value="XM_058483220.1"/>
</dbReference>
<evidence type="ECO:0000256" key="2">
    <source>
        <dbReference type="ARBA" id="ARBA00023054"/>
    </source>
</evidence>
<dbReference type="InterPro" id="IPR018501">
    <property type="entry name" value="DDT_dom"/>
</dbReference>
<dbReference type="PANTHER" id="PTHR32075">
    <property type="entry name" value="ISWI CHROMATIN-REMODELING COMPLEX SUBUNIT YPL216W-RELATED"/>
    <property type="match status" value="1"/>
</dbReference>
<feature type="compositionally biased region" description="Basic residues" evidence="6">
    <location>
        <begin position="746"/>
        <end position="756"/>
    </location>
</feature>
<dbReference type="InterPro" id="IPR028941">
    <property type="entry name" value="WHIM2_dom"/>
</dbReference>
<evidence type="ECO:0000259" key="7">
    <source>
        <dbReference type="PROSITE" id="PS50827"/>
    </source>
</evidence>
<comment type="caution">
    <text evidence="9">The sequence shown here is derived from an EMBL/GenBank/DDBJ whole genome shotgun (WGS) entry which is preliminary data.</text>
</comment>
<comment type="subcellular location">
    <subcellularLocation>
        <location evidence="1 4">Nucleus</location>
    </subcellularLocation>
</comment>
<dbReference type="GO" id="GO:0000785">
    <property type="term" value="C:chromatin"/>
    <property type="evidence" value="ECO:0007669"/>
    <property type="project" value="UniProtKB-ARBA"/>
</dbReference>
<keyword evidence="3 4" id="KW-0539">Nucleus</keyword>
<evidence type="ECO:0000313" key="10">
    <source>
        <dbReference type="Proteomes" id="UP001234581"/>
    </source>
</evidence>
<feature type="compositionally biased region" description="Basic and acidic residues" evidence="6">
    <location>
        <begin position="757"/>
        <end position="808"/>
    </location>
</feature>
<protein>
    <submittedName>
        <fullName evidence="9">Uncharacterized protein</fullName>
    </submittedName>
</protein>
<dbReference type="InterPro" id="IPR028942">
    <property type="entry name" value="WHIM1_dom"/>
</dbReference>
<dbReference type="EMBL" id="JARTCD010000010">
    <property type="protein sequence ID" value="KAJ8660926.1"/>
    <property type="molecule type" value="Genomic_DNA"/>
</dbReference>
<evidence type="ECO:0000256" key="6">
    <source>
        <dbReference type="SAM" id="MobiDB-lite"/>
    </source>
</evidence>
<feature type="region of interest" description="Disordered" evidence="6">
    <location>
        <begin position="970"/>
        <end position="997"/>
    </location>
</feature>
<reference evidence="9 10" key="1">
    <citation type="submission" date="2023-03" db="EMBL/GenBank/DDBJ databases">
        <title>Genome sequence of Lichtheimia ornata CBS 291.66.</title>
        <authorList>
            <person name="Mohabir J.T."/>
            <person name="Shea T.P."/>
            <person name="Kurbessoian T."/>
            <person name="Berby B."/>
            <person name="Fontaine J."/>
            <person name="Livny J."/>
            <person name="Gnirke A."/>
            <person name="Stajich J.E."/>
            <person name="Cuomo C.A."/>
        </authorList>
    </citation>
    <scope>NUCLEOTIDE SEQUENCE [LARGE SCALE GENOMIC DNA]</scope>
    <source>
        <strain evidence="9">CBS 291.66</strain>
    </source>
</reference>
<dbReference type="Pfam" id="PF10537">
    <property type="entry name" value="WAC_Acf1_DNA_bd"/>
    <property type="match status" value="1"/>
</dbReference>
<dbReference type="InterPro" id="IPR013136">
    <property type="entry name" value="WSTF_Acf1_Cbp146"/>
</dbReference>
<feature type="region of interest" description="Disordered" evidence="6">
    <location>
        <begin position="154"/>
        <end position="255"/>
    </location>
</feature>
<feature type="compositionally biased region" description="Low complexity" evidence="6">
    <location>
        <begin position="207"/>
        <end position="218"/>
    </location>
</feature>
<feature type="compositionally biased region" description="Polar residues" evidence="6">
    <location>
        <begin position="973"/>
        <end position="987"/>
    </location>
</feature>
<organism evidence="9 10">
    <name type="scientific">Lichtheimia ornata</name>
    <dbReference type="NCBI Taxonomy" id="688661"/>
    <lineage>
        <taxon>Eukaryota</taxon>
        <taxon>Fungi</taxon>
        <taxon>Fungi incertae sedis</taxon>
        <taxon>Mucoromycota</taxon>
        <taxon>Mucoromycotina</taxon>
        <taxon>Mucoromycetes</taxon>
        <taxon>Mucorales</taxon>
        <taxon>Lichtheimiaceae</taxon>
        <taxon>Lichtheimia</taxon>
    </lineage>
</organism>
<evidence type="ECO:0000313" key="9">
    <source>
        <dbReference type="EMBL" id="KAJ8660926.1"/>
    </source>
</evidence>
<feature type="domain" description="WAC" evidence="8">
    <location>
        <begin position="24"/>
        <end position="131"/>
    </location>
</feature>
<name>A0AAD7VB73_9FUNG</name>
<keyword evidence="2 5" id="KW-0175">Coiled coil</keyword>
<dbReference type="Pfam" id="PF02791">
    <property type="entry name" value="DDT"/>
    <property type="match status" value="1"/>
</dbReference>
<accession>A0AAD7VB73</accession>
<evidence type="ECO:0000256" key="3">
    <source>
        <dbReference type="ARBA" id="ARBA00023242"/>
    </source>
</evidence>
<dbReference type="Pfam" id="PF15612">
    <property type="entry name" value="WHIM1"/>
    <property type="match status" value="1"/>
</dbReference>
<dbReference type="Pfam" id="PF15613">
    <property type="entry name" value="WSD"/>
    <property type="match status" value="1"/>
</dbReference>
<dbReference type="AlphaFoldDB" id="A0AAD7VB73"/>
<sequence>MPLLNNKRVPLIAPPPYDARRKRKEVWYLRFTNEIFTDYESYVNRLLMYRQPIWTCEATGRSNLTYEQALESEGRDEHNRAEFRFCETLRKRMLHRIQFQTIRLEPLVEDIFSYFRFNFAPGEVVHCELGEHVYLAKILDVYPSDHPGIFPMIHHQQQQQHPRPFDKHDQPPHTTTTTSSSEETESETDEIPRQPNGRLRFPDAFLHPAPVSSSSASSSPPPPNVVPQQHPSSYDMNGHANVPSTTLPSHPMNDRHVPFTIPLRFRVQLINEYEMPIENCARIVQIQEIRRDRRVFCRHLLQRFVRECAQKDSYIGAPWLVKPVVAQHYGIDMTLPAHLQEARDLAYAHLIRKRKVIEEDTIEKRARQDEGPFRRMHIKEERFKEQKRKPIPVKYPIEDLDLPIYRKDPNLNWELVDMSPDVYNGPETIPYPSGGRAARPIPHENTAIADDLFETFISVWSFLNVFSDPLELTPFSIDDFEQVLCQSPQQHTKTSILVDSNIALLNAIISERNQDSVSDIVSGITMEDYVDMLDEQNESGRSSSSSSSSSPQVKDTAFSRLRRGKVERGWRDAEQLKLGKNWDKKEIGSNRKGWETALIGCLNDTATPQLIPDLDLILRHLVPRNNSTAAERERQYPTLSIKHKLAILSFLMEAVNETSIIKDYMEQCQEQLTEFRRQRVELNKESKSLTARRIELDRRDRADKEEKEEDSSEDEESGSESEGDSDTNNDSSEDSAQSDDSDSATRRRHGRRHRSRQEKLRQKQQKRKEQEEMRQRQLQKQREAAKARSQELRQKAEERRKLEEEERALRKKEEQLEKDMRKYSTLRIRPLGRDRFYNRYLYMDNIGTSSTYGTGRLYVQSPSDVDIQMIMERDRKEHLTEQPWGRGGGRWFVVELMKAHGLENESSWLEERMDNTEGCSTSWWRYYSEPEEIQQLLAWLNPKGTRECKLKNEITKRQNYIIESMKSRMQALNKAQQTPSPVQTTPKRSSRTRSSAS</sequence>
<dbReference type="PROSITE" id="PS51136">
    <property type="entry name" value="WAC"/>
    <property type="match status" value="1"/>
</dbReference>
<dbReference type="GO" id="GO:0005634">
    <property type="term" value="C:nucleus"/>
    <property type="evidence" value="ECO:0007669"/>
    <property type="project" value="UniProtKB-SubCell"/>
</dbReference>
<evidence type="ECO:0000256" key="5">
    <source>
        <dbReference type="SAM" id="Coils"/>
    </source>
</evidence>
<feature type="region of interest" description="Disordered" evidence="6">
    <location>
        <begin position="535"/>
        <end position="558"/>
    </location>
</feature>
<evidence type="ECO:0000256" key="4">
    <source>
        <dbReference type="PROSITE-ProRule" id="PRU00475"/>
    </source>
</evidence>
<dbReference type="GO" id="GO:0031509">
    <property type="term" value="P:subtelomeric heterochromatin formation"/>
    <property type="evidence" value="ECO:0007669"/>
    <property type="project" value="TreeGrafter"/>
</dbReference>
<dbReference type="Proteomes" id="UP001234581">
    <property type="component" value="Unassembled WGS sequence"/>
</dbReference>
<evidence type="ECO:0000256" key="1">
    <source>
        <dbReference type="ARBA" id="ARBA00004123"/>
    </source>
</evidence>
<feature type="coiled-coil region" evidence="5">
    <location>
        <begin position="665"/>
        <end position="692"/>
    </location>
</feature>
<dbReference type="GO" id="GO:0000781">
    <property type="term" value="C:chromosome, telomeric region"/>
    <property type="evidence" value="ECO:0007669"/>
    <property type="project" value="GOC"/>
</dbReference>
<proteinExistence type="predicted"/>
<dbReference type="PROSITE" id="PS50827">
    <property type="entry name" value="DDT"/>
    <property type="match status" value="1"/>
</dbReference>